<evidence type="ECO:0000259" key="1">
    <source>
        <dbReference type="Pfam" id="PF08646"/>
    </source>
</evidence>
<dbReference type="InterPro" id="IPR012340">
    <property type="entry name" value="NA-bd_OB-fold"/>
</dbReference>
<keyword evidence="3" id="KW-1185">Reference proteome</keyword>
<dbReference type="SUPFAM" id="SSF50249">
    <property type="entry name" value="Nucleic acid-binding proteins"/>
    <property type="match status" value="2"/>
</dbReference>
<evidence type="ECO:0000313" key="2">
    <source>
        <dbReference type="EMBL" id="RYQ82674.1"/>
    </source>
</evidence>
<dbReference type="PANTHER" id="PTHR47165">
    <property type="entry name" value="OS03G0429900 PROTEIN"/>
    <property type="match status" value="1"/>
</dbReference>
<comment type="caution">
    <text evidence="2">The sequence shown here is derived from an EMBL/GenBank/DDBJ whole genome shotgun (WGS) entry which is preliminary data.</text>
</comment>
<sequence length="406" mass="45174">MLSIFNRLCLFRIDVIGLLTSVRKEKEYAKEEKIVKMIVLELTSKDLTVRCALFGDYVNQVNHFLASGYVEQPVVVIQLAKVKFFRGQVGLQNVIYATQILFNLDFPEVVEFRQSMIEQGVNGTQPLFIANEGKIVSLEDDFMHLTRKCTIEELQDNNEEGSFIIFGTIQGIVEDGGWWYSACVCGKGIYPQNGAYYCDFCLKYIINVTPRFKIKITVEDHSGEGIFLFFDREASYLLKKSCADLFTEEPDLHKSVPCGEGDIGIKKESSKTFIKSEKVAGESSGILSKSPVLINFLAGKQPAVSGETEFASLINGEHGKDEKTPSNDTVSDDLSAELDILLSSPEKETQEVLSHIIDAPSQYGEKLIHENHVVTSKGKRNLNPQFEEAAADADGHGFKIAKVNGV</sequence>
<accession>A0A444WYY6</accession>
<evidence type="ECO:0000313" key="3">
    <source>
        <dbReference type="Proteomes" id="UP000289738"/>
    </source>
</evidence>
<dbReference type="InterPro" id="IPR013955">
    <property type="entry name" value="Rep_factor-A_C"/>
</dbReference>
<dbReference type="EMBL" id="SDMP01000020">
    <property type="protein sequence ID" value="RYQ82674.1"/>
    <property type="molecule type" value="Genomic_DNA"/>
</dbReference>
<feature type="domain" description="Replication factor A C-terminal" evidence="1">
    <location>
        <begin position="166"/>
        <end position="246"/>
    </location>
</feature>
<dbReference type="Proteomes" id="UP000289738">
    <property type="component" value="Chromosome B10"/>
</dbReference>
<dbReference type="Gene3D" id="2.40.50.140">
    <property type="entry name" value="Nucleic acid-binding proteins"/>
    <property type="match status" value="2"/>
</dbReference>
<proteinExistence type="predicted"/>
<reference evidence="2 3" key="1">
    <citation type="submission" date="2019-01" db="EMBL/GenBank/DDBJ databases">
        <title>Sequencing of cultivated peanut Arachis hypogaea provides insights into genome evolution and oil improvement.</title>
        <authorList>
            <person name="Chen X."/>
        </authorList>
    </citation>
    <scope>NUCLEOTIDE SEQUENCE [LARGE SCALE GENOMIC DNA]</scope>
    <source>
        <strain evidence="3">cv. Fuhuasheng</strain>
        <tissue evidence="2">Leaves</tissue>
    </source>
</reference>
<dbReference type="AlphaFoldDB" id="A0A444WYY6"/>
<name>A0A444WYY6_ARAHY</name>
<dbReference type="CDD" id="cd04481">
    <property type="entry name" value="RPA1_DBD_B_like"/>
    <property type="match status" value="1"/>
</dbReference>
<protein>
    <recommendedName>
        <fullName evidence="1">Replication factor A C-terminal domain-containing protein</fullName>
    </recommendedName>
</protein>
<dbReference type="PANTHER" id="PTHR47165:SF4">
    <property type="entry name" value="OS03G0429900 PROTEIN"/>
    <property type="match status" value="1"/>
</dbReference>
<dbReference type="Pfam" id="PF08646">
    <property type="entry name" value="Rep_fac-A_C"/>
    <property type="match status" value="1"/>
</dbReference>
<gene>
    <name evidence="2" type="ORF">Ahy_B10g101253</name>
</gene>
<organism evidence="2 3">
    <name type="scientific">Arachis hypogaea</name>
    <name type="common">Peanut</name>
    <dbReference type="NCBI Taxonomy" id="3818"/>
    <lineage>
        <taxon>Eukaryota</taxon>
        <taxon>Viridiplantae</taxon>
        <taxon>Streptophyta</taxon>
        <taxon>Embryophyta</taxon>
        <taxon>Tracheophyta</taxon>
        <taxon>Spermatophyta</taxon>
        <taxon>Magnoliopsida</taxon>
        <taxon>eudicotyledons</taxon>
        <taxon>Gunneridae</taxon>
        <taxon>Pentapetalae</taxon>
        <taxon>rosids</taxon>
        <taxon>fabids</taxon>
        <taxon>Fabales</taxon>
        <taxon>Fabaceae</taxon>
        <taxon>Papilionoideae</taxon>
        <taxon>50 kb inversion clade</taxon>
        <taxon>dalbergioids sensu lato</taxon>
        <taxon>Dalbergieae</taxon>
        <taxon>Pterocarpus clade</taxon>
        <taxon>Arachis</taxon>
    </lineage>
</organism>